<organism evidence="2 3">
    <name type="scientific">Portunus trituberculatus</name>
    <name type="common">Swimming crab</name>
    <name type="synonym">Neptunus trituberculatus</name>
    <dbReference type="NCBI Taxonomy" id="210409"/>
    <lineage>
        <taxon>Eukaryota</taxon>
        <taxon>Metazoa</taxon>
        <taxon>Ecdysozoa</taxon>
        <taxon>Arthropoda</taxon>
        <taxon>Crustacea</taxon>
        <taxon>Multicrustacea</taxon>
        <taxon>Malacostraca</taxon>
        <taxon>Eumalacostraca</taxon>
        <taxon>Eucarida</taxon>
        <taxon>Decapoda</taxon>
        <taxon>Pleocyemata</taxon>
        <taxon>Brachyura</taxon>
        <taxon>Eubrachyura</taxon>
        <taxon>Portunoidea</taxon>
        <taxon>Portunidae</taxon>
        <taxon>Portuninae</taxon>
        <taxon>Portunus</taxon>
    </lineage>
</organism>
<reference evidence="2 3" key="1">
    <citation type="submission" date="2019-05" db="EMBL/GenBank/DDBJ databases">
        <title>Another draft genome of Portunus trituberculatus and its Hox gene families provides insights of decapod evolution.</title>
        <authorList>
            <person name="Jeong J.-H."/>
            <person name="Song I."/>
            <person name="Kim S."/>
            <person name="Choi T."/>
            <person name="Kim D."/>
            <person name="Ryu S."/>
            <person name="Kim W."/>
        </authorList>
    </citation>
    <scope>NUCLEOTIDE SEQUENCE [LARGE SCALE GENOMIC DNA]</scope>
    <source>
        <tissue evidence="2">Muscle</tissue>
    </source>
</reference>
<feature type="region of interest" description="Disordered" evidence="1">
    <location>
        <begin position="21"/>
        <end position="48"/>
    </location>
</feature>
<dbReference type="Proteomes" id="UP000324222">
    <property type="component" value="Unassembled WGS sequence"/>
</dbReference>
<comment type="caution">
    <text evidence="2">The sequence shown here is derived from an EMBL/GenBank/DDBJ whole genome shotgun (WGS) entry which is preliminary data.</text>
</comment>
<accession>A0A5B7F3D3</accession>
<feature type="compositionally biased region" description="Low complexity" evidence="1">
    <location>
        <begin position="37"/>
        <end position="48"/>
    </location>
</feature>
<evidence type="ECO:0000313" key="3">
    <source>
        <dbReference type="Proteomes" id="UP000324222"/>
    </source>
</evidence>
<dbReference type="AlphaFoldDB" id="A0A5B7F3D3"/>
<dbReference type="EMBL" id="VSRR010004596">
    <property type="protein sequence ID" value="MPC40145.1"/>
    <property type="molecule type" value="Genomic_DNA"/>
</dbReference>
<evidence type="ECO:0000256" key="1">
    <source>
        <dbReference type="SAM" id="MobiDB-lite"/>
    </source>
</evidence>
<gene>
    <name evidence="2" type="ORF">E2C01_033700</name>
</gene>
<name>A0A5B7F3D3_PORTR</name>
<evidence type="ECO:0000313" key="2">
    <source>
        <dbReference type="EMBL" id="MPC40145.1"/>
    </source>
</evidence>
<sequence length="65" mass="7022">MANNLAVLCRSMADRSRIKLTTRSGGRPLLSPSLMQTSSETASSGISASETVAPSCKNRWLVIRR</sequence>
<keyword evidence="3" id="KW-1185">Reference proteome</keyword>
<protein>
    <submittedName>
        <fullName evidence="2">Uncharacterized protein</fullName>
    </submittedName>
</protein>
<proteinExistence type="predicted"/>